<dbReference type="Pfam" id="PF00501">
    <property type="entry name" value="AMP-binding"/>
    <property type="match status" value="1"/>
</dbReference>
<dbReference type="OrthoDB" id="2472181at2"/>
<accession>A0A1T3NKH8</accession>
<evidence type="ECO:0000313" key="5">
    <source>
        <dbReference type="EMBL" id="OPC77359.1"/>
    </source>
</evidence>
<comment type="caution">
    <text evidence="5">The sequence shown here is derived from an EMBL/GenBank/DDBJ whole genome shotgun (WGS) entry which is preliminary data.</text>
</comment>
<dbReference type="Gene3D" id="3.40.50.12780">
    <property type="entry name" value="N-terminal domain of ligase-like"/>
    <property type="match status" value="1"/>
</dbReference>
<dbReference type="InterPro" id="IPR000873">
    <property type="entry name" value="AMP-dep_synth/lig_dom"/>
</dbReference>
<keyword evidence="2" id="KW-0597">Phosphoprotein</keyword>
<dbReference type="NCBIfam" id="TIGR01733">
    <property type="entry name" value="AA-adenyl-dom"/>
    <property type="match status" value="1"/>
</dbReference>
<feature type="compositionally biased region" description="Low complexity" evidence="3">
    <location>
        <begin position="549"/>
        <end position="567"/>
    </location>
</feature>
<dbReference type="EMBL" id="MWQN01000004">
    <property type="protein sequence ID" value="OPC77359.1"/>
    <property type="molecule type" value="Genomic_DNA"/>
</dbReference>
<dbReference type="Gene3D" id="3.40.50.720">
    <property type="entry name" value="NAD(P)-binding Rossmann-like Domain"/>
    <property type="match status" value="1"/>
</dbReference>
<dbReference type="CDD" id="cd05930">
    <property type="entry name" value="A_NRPS"/>
    <property type="match status" value="1"/>
</dbReference>
<name>A0A1T3NKH8_9ACTN</name>
<feature type="region of interest" description="Disordered" evidence="3">
    <location>
        <begin position="641"/>
        <end position="668"/>
    </location>
</feature>
<feature type="domain" description="Carrier" evidence="4">
    <location>
        <begin position="571"/>
        <end position="646"/>
    </location>
</feature>
<dbReference type="Pfam" id="PF07993">
    <property type="entry name" value="NAD_binding_4"/>
    <property type="match status" value="1"/>
</dbReference>
<evidence type="ECO:0000256" key="1">
    <source>
        <dbReference type="ARBA" id="ARBA00022450"/>
    </source>
</evidence>
<proteinExistence type="predicted"/>
<evidence type="ECO:0000256" key="3">
    <source>
        <dbReference type="SAM" id="MobiDB-lite"/>
    </source>
</evidence>
<dbReference type="PROSITE" id="PS50075">
    <property type="entry name" value="CARRIER"/>
    <property type="match status" value="1"/>
</dbReference>
<dbReference type="PANTHER" id="PTHR44845:SF6">
    <property type="entry name" value="BETA-ALANINE-ACTIVATING ENZYME"/>
    <property type="match status" value="1"/>
</dbReference>
<dbReference type="AlphaFoldDB" id="A0A1T3NKH8"/>
<dbReference type="Pfam" id="PF00550">
    <property type="entry name" value="PP-binding"/>
    <property type="match status" value="1"/>
</dbReference>
<keyword evidence="1" id="KW-0596">Phosphopantetheine</keyword>
<dbReference type="InterPro" id="IPR013120">
    <property type="entry name" value="FAR_NAD-bd"/>
</dbReference>
<dbReference type="Pfam" id="PF13193">
    <property type="entry name" value="AMP-binding_C"/>
    <property type="match status" value="1"/>
</dbReference>
<dbReference type="Proteomes" id="UP000190037">
    <property type="component" value="Unassembled WGS sequence"/>
</dbReference>
<dbReference type="CDD" id="cd05235">
    <property type="entry name" value="SDR_e1"/>
    <property type="match status" value="1"/>
</dbReference>
<feature type="region of interest" description="Disordered" evidence="3">
    <location>
        <begin position="549"/>
        <end position="574"/>
    </location>
</feature>
<feature type="region of interest" description="Disordered" evidence="3">
    <location>
        <begin position="841"/>
        <end position="861"/>
    </location>
</feature>
<dbReference type="Gene3D" id="3.40.50.1820">
    <property type="entry name" value="alpha/beta hydrolase"/>
    <property type="match status" value="1"/>
</dbReference>
<dbReference type="InterPro" id="IPR042099">
    <property type="entry name" value="ANL_N_sf"/>
</dbReference>
<dbReference type="SUPFAM" id="SSF56801">
    <property type="entry name" value="Acetyl-CoA synthetase-like"/>
    <property type="match status" value="1"/>
</dbReference>
<dbReference type="NCBIfam" id="TIGR01746">
    <property type="entry name" value="Thioester-redct"/>
    <property type="match status" value="1"/>
</dbReference>
<evidence type="ECO:0000259" key="4">
    <source>
        <dbReference type="PROSITE" id="PS50075"/>
    </source>
</evidence>
<dbReference type="SUPFAM" id="SSF47336">
    <property type="entry name" value="ACP-like"/>
    <property type="match status" value="1"/>
</dbReference>
<organism evidence="5 6">
    <name type="scientific">Embleya scabrispora</name>
    <dbReference type="NCBI Taxonomy" id="159449"/>
    <lineage>
        <taxon>Bacteria</taxon>
        <taxon>Bacillati</taxon>
        <taxon>Actinomycetota</taxon>
        <taxon>Actinomycetes</taxon>
        <taxon>Kitasatosporales</taxon>
        <taxon>Streptomycetaceae</taxon>
        <taxon>Embleya</taxon>
    </lineage>
</organism>
<dbReference type="STRING" id="159449.B4N89_43360"/>
<dbReference type="InterPro" id="IPR009081">
    <property type="entry name" value="PP-bd_ACP"/>
</dbReference>
<dbReference type="InterPro" id="IPR010080">
    <property type="entry name" value="Thioester_reductase-like_dom"/>
</dbReference>
<dbReference type="SUPFAM" id="SSF51735">
    <property type="entry name" value="NAD(P)-binding Rossmann-fold domains"/>
    <property type="match status" value="1"/>
</dbReference>
<dbReference type="PANTHER" id="PTHR44845">
    <property type="entry name" value="CARRIER DOMAIN-CONTAINING PROTEIN"/>
    <property type="match status" value="1"/>
</dbReference>
<evidence type="ECO:0000313" key="6">
    <source>
        <dbReference type="Proteomes" id="UP000190037"/>
    </source>
</evidence>
<dbReference type="InterPro" id="IPR036736">
    <property type="entry name" value="ACP-like_sf"/>
</dbReference>
<feature type="compositionally biased region" description="Gly residues" evidence="3">
    <location>
        <begin position="644"/>
        <end position="663"/>
    </location>
</feature>
<dbReference type="RefSeq" id="WP_078982115.1">
    <property type="nucleotide sequence ID" value="NZ_MWQN01000004.1"/>
</dbReference>
<dbReference type="InterPro" id="IPR025110">
    <property type="entry name" value="AMP-bd_C"/>
</dbReference>
<sequence length="1073" mass="115165">MQRLRETQVAQFLGRAVSLPPDRTVLDLVEAWASRTPHAPAVECAGRVLDYERMTRMASALARDLHEHGAGPGDLVPLHARNGLGLPVAMLAVLKTGAAFVPLDATWPEQRLRGMIRACDPKVVLSVAGPGAARDVAVGTTRDAGAGPGRDARPTWGDDSAAPVILAVDLDRLGAPTADRFGPPARPDDLAYGFYTSGSTGVPKCALNTHRGLLNRFLYMTDRFVTGDPERVLQNSRHTFDSSLWQLLWPLTHGGSVVIPEPRGMLDLAATVDVIARHRITMTDFVPTIFNSLVELLHSRPESVPRLGSLRRLLIGGEEINARAVRLFHEMLPDVALINTYGPTEAAIGSVFHDVTRDRRSPLPIGRPIDNTWAIVLDERNRPVAPGEIGEIHIGGECLGLGYLGDPQRTDAAFVANPFAELPGSRMYRTGDLGHHDADGVLFFGGRRDQQFKIGGVRVESGEVEQAIATHPRVREAKVVAHEHGGSTYLAAFVTVGGDTSTDDLIRHARATLPAELTPKRIVILENMPLNGNGKADRGALKRLLDRPAQAGAPATPAPQGTAGGATRRPPTAEHARQALLDLWAEVLPEPVVHADKDFFDSGGDSLSAQRLALAIAARFRTDFSVRDVVAAPTVTDQLAALGGRTGPNGDGNSGANGSGNGTGASIATRRTRRDAAEHFGHDPVLPPDIRLPYAPAEPRVEHVLLTGVTGFVGAQLLHDVLRLPGVTAYCLVRADDAESARRRVADNLRHYNLWRDEHAERLRVVVGDLAAPGLGLDDADTRRLAERVDTIVHAGALVNLVRGYSAHRPANVEGTVEILRFATRCRPKVLHFVSTLAARGRAPVPDGPGSRAPEAPWPAADAATTGYGRSKWVAEQLVLQAAERGLPTAVHRLGEVMPATDTGVPNTGSRTDLFIRACLRVGAHPTNPLLLDYTPLDTVGALLAAAVAHHERGWFHLLHPTPVQLGGLLGAFGSAFGLEPVGYETFWAALHDASLAAPGDRTLAGALAVLPAPDGDPRSRRDRLADVFQDGTALFSVTRAERLARRIGLRPPVIDANVFDRYVHYHRKSTHS</sequence>
<evidence type="ECO:0000256" key="2">
    <source>
        <dbReference type="ARBA" id="ARBA00022553"/>
    </source>
</evidence>
<reference evidence="5 6" key="1">
    <citation type="submission" date="2017-03" db="EMBL/GenBank/DDBJ databases">
        <title>Draft genome sequence of Streptomyces scabrisporus NF3, endophyte isolated from Amphipterygium adstringens.</title>
        <authorList>
            <person name="Vazquez M."/>
            <person name="Ceapa C.D."/>
            <person name="Rodriguez Luna D."/>
            <person name="Sanchez Esquivel S."/>
        </authorList>
    </citation>
    <scope>NUCLEOTIDE SEQUENCE [LARGE SCALE GENOMIC DNA]</scope>
    <source>
        <strain evidence="5 6">NF3</strain>
    </source>
</reference>
<dbReference type="InterPro" id="IPR010071">
    <property type="entry name" value="AA_adenyl_dom"/>
</dbReference>
<protein>
    <recommendedName>
        <fullName evidence="4">Carrier domain-containing protein</fullName>
    </recommendedName>
</protein>
<dbReference type="InterPro" id="IPR045851">
    <property type="entry name" value="AMP-bd_C_sf"/>
</dbReference>
<dbReference type="InterPro" id="IPR036291">
    <property type="entry name" value="NAD(P)-bd_dom_sf"/>
</dbReference>
<dbReference type="Gene3D" id="3.30.300.30">
    <property type="match status" value="1"/>
</dbReference>
<dbReference type="InterPro" id="IPR029058">
    <property type="entry name" value="AB_hydrolase_fold"/>
</dbReference>
<keyword evidence="6" id="KW-1185">Reference proteome</keyword>
<gene>
    <name evidence="5" type="ORF">B4N89_43360</name>
</gene>